<dbReference type="Gene3D" id="3.90.550.10">
    <property type="entry name" value="Spore Coat Polysaccharide Biosynthesis Protein SpsA, Chain A"/>
    <property type="match status" value="1"/>
</dbReference>
<evidence type="ECO:0000313" key="3">
    <source>
        <dbReference type="Proteomes" id="UP000028980"/>
    </source>
</evidence>
<name>A0A081DER7_NONUL</name>
<dbReference type="Pfam" id="PF00535">
    <property type="entry name" value="Glycos_transf_2"/>
    <property type="match status" value="1"/>
</dbReference>
<dbReference type="SUPFAM" id="SSF53448">
    <property type="entry name" value="Nucleotide-diphospho-sugar transferases"/>
    <property type="match status" value="1"/>
</dbReference>
<dbReference type="GO" id="GO:0016758">
    <property type="term" value="F:hexosyltransferase activity"/>
    <property type="evidence" value="ECO:0007669"/>
    <property type="project" value="UniProtKB-ARBA"/>
</dbReference>
<organism evidence="2 3">
    <name type="scientific">Nonlabens ulvanivorans</name>
    <name type="common">Persicivirga ulvanivorans</name>
    <dbReference type="NCBI Taxonomy" id="906888"/>
    <lineage>
        <taxon>Bacteria</taxon>
        <taxon>Pseudomonadati</taxon>
        <taxon>Bacteroidota</taxon>
        <taxon>Flavobacteriia</taxon>
        <taxon>Flavobacteriales</taxon>
        <taxon>Flavobacteriaceae</taxon>
        <taxon>Nonlabens</taxon>
    </lineage>
</organism>
<accession>A0A081DER7</accession>
<evidence type="ECO:0000313" key="2">
    <source>
        <dbReference type="EMBL" id="GAK77413.1"/>
    </source>
</evidence>
<dbReference type="InterPro" id="IPR029044">
    <property type="entry name" value="Nucleotide-diphossugar_trans"/>
</dbReference>
<comment type="caution">
    <text evidence="2">The sequence shown here is derived from an EMBL/GenBank/DDBJ whole genome shotgun (WGS) entry which is preliminary data.</text>
</comment>
<protein>
    <submittedName>
        <fullName evidence="2">Probable glycosyl transferase</fullName>
    </submittedName>
</protein>
<sequence length="298" mass="34569">MKVTIAICTYNRSFYLDKCLNGLSGQLSNMDSTINVLIVDNNSTDNTHDIFVKYEKLGWPISYVKELKQGLSHARNCAIENCQTPYLGYLDDDAIPHSNYIERLISIIDEHEPDCFGGMYYPYYENEKPKWIPNSFGQKSKLSSKFSLIKDKYLSGGIMFCKLAIMKEVGGFDPSRGMIGNKIGYAEEDHFQMLLRSAGYSIYFDPSLAMNHLVPVYKQKMLWHIKKTYKSSYNTVDPVYEKYNTWYSIKSVGRIFLYKTPRLFKMLSKDKNYFIQSLIVDFASSFARILGLYFNRNK</sequence>
<dbReference type="EMBL" id="BBLG01000009">
    <property type="protein sequence ID" value="GAK77413.1"/>
    <property type="molecule type" value="Genomic_DNA"/>
</dbReference>
<evidence type="ECO:0000259" key="1">
    <source>
        <dbReference type="Pfam" id="PF00535"/>
    </source>
</evidence>
<proteinExistence type="predicted"/>
<dbReference type="PANTHER" id="PTHR22916:SF64">
    <property type="entry name" value="TRANSFERASE, PUTATIVE-RELATED"/>
    <property type="match status" value="1"/>
</dbReference>
<dbReference type="Proteomes" id="UP000028980">
    <property type="component" value="Unassembled WGS sequence"/>
</dbReference>
<keyword evidence="2" id="KW-0808">Transferase</keyword>
<dbReference type="AlphaFoldDB" id="A0A081DER7"/>
<dbReference type="PANTHER" id="PTHR22916">
    <property type="entry name" value="GLYCOSYLTRANSFERASE"/>
    <property type="match status" value="1"/>
</dbReference>
<dbReference type="InterPro" id="IPR001173">
    <property type="entry name" value="Glyco_trans_2-like"/>
</dbReference>
<gene>
    <name evidence="2" type="ORF">JCM19296_3021</name>
</gene>
<feature type="domain" description="Glycosyltransferase 2-like" evidence="1">
    <location>
        <begin position="4"/>
        <end position="147"/>
    </location>
</feature>
<reference evidence="2 3" key="1">
    <citation type="journal article" date="2014" name="Genome Announc.">
        <title>Draft Genome Sequences of Marine Flavobacterium Nonlabens Strains NR17, NR24, NR27, NR32, NR33, and Ara13.</title>
        <authorList>
            <person name="Nakanishi M."/>
            <person name="Meirelles P."/>
            <person name="Suzuki R."/>
            <person name="Takatani N."/>
            <person name="Mino S."/>
            <person name="Suda W."/>
            <person name="Oshima K."/>
            <person name="Hattori M."/>
            <person name="Ohkuma M."/>
            <person name="Hosokawa M."/>
            <person name="Miyashita K."/>
            <person name="Thompson F.L."/>
            <person name="Niwa A."/>
            <person name="Sawabe T."/>
            <person name="Sawabe T."/>
        </authorList>
    </citation>
    <scope>NUCLEOTIDE SEQUENCE [LARGE SCALE GENOMIC DNA]</scope>
    <source>
        <strain evidence="3">JCM19296</strain>
    </source>
</reference>